<evidence type="ECO:0000313" key="2">
    <source>
        <dbReference type="EMBL" id="KAF2708984.1"/>
    </source>
</evidence>
<keyword evidence="3" id="KW-1185">Reference proteome</keyword>
<dbReference type="InterPro" id="IPR000210">
    <property type="entry name" value="BTB/POZ_dom"/>
</dbReference>
<accession>A0A6G1K840</accession>
<dbReference type="AlphaFoldDB" id="A0A6G1K840"/>
<dbReference type="InterPro" id="IPR011333">
    <property type="entry name" value="SKP1/BTB/POZ_sf"/>
</dbReference>
<proteinExistence type="predicted"/>
<dbReference type="Gene3D" id="3.30.710.10">
    <property type="entry name" value="Potassium Channel Kv1.1, Chain A"/>
    <property type="match status" value="1"/>
</dbReference>
<reference evidence="2" key="1">
    <citation type="journal article" date="2020" name="Stud. Mycol.">
        <title>101 Dothideomycetes genomes: a test case for predicting lifestyles and emergence of pathogens.</title>
        <authorList>
            <person name="Haridas S."/>
            <person name="Albert R."/>
            <person name="Binder M."/>
            <person name="Bloem J."/>
            <person name="Labutti K."/>
            <person name="Salamov A."/>
            <person name="Andreopoulos B."/>
            <person name="Baker S."/>
            <person name="Barry K."/>
            <person name="Bills G."/>
            <person name="Bluhm B."/>
            <person name="Cannon C."/>
            <person name="Castanera R."/>
            <person name="Culley D."/>
            <person name="Daum C."/>
            <person name="Ezra D."/>
            <person name="Gonzalez J."/>
            <person name="Henrissat B."/>
            <person name="Kuo A."/>
            <person name="Liang C."/>
            <person name="Lipzen A."/>
            <person name="Lutzoni F."/>
            <person name="Magnuson J."/>
            <person name="Mondo S."/>
            <person name="Nolan M."/>
            <person name="Ohm R."/>
            <person name="Pangilinan J."/>
            <person name="Park H.-J."/>
            <person name="Ramirez L."/>
            <person name="Alfaro M."/>
            <person name="Sun H."/>
            <person name="Tritt A."/>
            <person name="Yoshinaga Y."/>
            <person name="Zwiers L.-H."/>
            <person name="Turgeon B."/>
            <person name="Goodwin S."/>
            <person name="Spatafora J."/>
            <person name="Crous P."/>
            <person name="Grigoriev I."/>
        </authorList>
    </citation>
    <scope>NUCLEOTIDE SEQUENCE</scope>
    <source>
        <strain evidence="2">CBS 279.74</strain>
    </source>
</reference>
<dbReference type="SMART" id="SM00225">
    <property type="entry name" value="BTB"/>
    <property type="match status" value="1"/>
</dbReference>
<evidence type="ECO:0000259" key="1">
    <source>
        <dbReference type="PROSITE" id="PS50097"/>
    </source>
</evidence>
<dbReference type="PANTHER" id="PTHR11145">
    <property type="entry name" value="BTB/POZ DOMAIN-CONTAINING ADAPTER FOR CUL3-MEDIATED RHOA DEGRADATION PROTEIN FAMILY MEMBER"/>
    <property type="match status" value="1"/>
</dbReference>
<dbReference type="EMBL" id="MU005771">
    <property type="protein sequence ID" value="KAF2708984.1"/>
    <property type="molecule type" value="Genomic_DNA"/>
</dbReference>
<dbReference type="Pfam" id="PF02214">
    <property type="entry name" value="BTB_2"/>
    <property type="match status" value="1"/>
</dbReference>
<sequence>MASDIITLDVSGRKFQTRKSTLATSDYFKSLLSRWEDSADRQADGSYFIDTDPEVFEYVLNFMRRPSKFPLCWNRETGFDFVLYSKIEAEADFYLLHDLRDWIRNRSYVDAVHIRFKIAAHQPVPGGSPLQLVEKGEDVTVETYCGTVEGRARRYLCPLGLHDDNAARCNTSCEDARKKGVSQIKPPQHVVIRVSKTIEFVESMMTTIVPWRKIQSDVVSLTPAGALRLFGPLIQHHLQITDLFCFIFELTLQPTHP</sequence>
<gene>
    <name evidence="2" type="ORF">K504DRAFT_534529</name>
</gene>
<dbReference type="InterPro" id="IPR045068">
    <property type="entry name" value="BACURD1-3"/>
</dbReference>
<dbReference type="SUPFAM" id="SSF54695">
    <property type="entry name" value="POZ domain"/>
    <property type="match status" value="1"/>
</dbReference>
<dbReference type="Proteomes" id="UP000799428">
    <property type="component" value="Unassembled WGS sequence"/>
</dbReference>
<name>A0A6G1K840_9PLEO</name>
<dbReference type="GO" id="GO:0051260">
    <property type="term" value="P:protein homooligomerization"/>
    <property type="evidence" value="ECO:0007669"/>
    <property type="project" value="InterPro"/>
</dbReference>
<dbReference type="PANTHER" id="PTHR11145:SF8">
    <property type="entry name" value="RE57120P"/>
    <property type="match status" value="1"/>
</dbReference>
<protein>
    <recommendedName>
        <fullName evidence="1">BTB domain-containing protein</fullName>
    </recommendedName>
</protein>
<dbReference type="OrthoDB" id="2414723at2759"/>
<organism evidence="2 3">
    <name type="scientific">Pleomassaria siparia CBS 279.74</name>
    <dbReference type="NCBI Taxonomy" id="1314801"/>
    <lineage>
        <taxon>Eukaryota</taxon>
        <taxon>Fungi</taxon>
        <taxon>Dikarya</taxon>
        <taxon>Ascomycota</taxon>
        <taxon>Pezizomycotina</taxon>
        <taxon>Dothideomycetes</taxon>
        <taxon>Pleosporomycetidae</taxon>
        <taxon>Pleosporales</taxon>
        <taxon>Pleomassariaceae</taxon>
        <taxon>Pleomassaria</taxon>
    </lineage>
</organism>
<feature type="domain" description="BTB" evidence="1">
    <location>
        <begin position="4"/>
        <end position="64"/>
    </location>
</feature>
<dbReference type="CDD" id="cd18316">
    <property type="entry name" value="BTB_POZ_KCTD-like"/>
    <property type="match status" value="1"/>
</dbReference>
<evidence type="ECO:0000313" key="3">
    <source>
        <dbReference type="Proteomes" id="UP000799428"/>
    </source>
</evidence>
<dbReference type="InterPro" id="IPR003131">
    <property type="entry name" value="T1-type_BTB"/>
</dbReference>
<dbReference type="PROSITE" id="PS50097">
    <property type="entry name" value="BTB"/>
    <property type="match status" value="1"/>
</dbReference>